<gene>
    <name evidence="1" type="ORF">GGD40_002283</name>
</gene>
<name>A0A7Z0B695_9BURK</name>
<keyword evidence="2" id="KW-1185">Reference proteome</keyword>
<evidence type="ECO:0000313" key="1">
    <source>
        <dbReference type="EMBL" id="NYH22804.1"/>
    </source>
</evidence>
<reference evidence="1 2" key="1">
    <citation type="submission" date="2020-07" db="EMBL/GenBank/DDBJ databases">
        <title>Exploring microbial biodiversity for novel pathways involved in the catabolism of aromatic compounds derived from lignin.</title>
        <authorList>
            <person name="Elkins J."/>
        </authorList>
    </citation>
    <scope>NUCLEOTIDE SEQUENCE [LARGE SCALE GENOMIC DNA]</scope>
    <source>
        <strain evidence="1 2">H2C3C</strain>
    </source>
</reference>
<protein>
    <submittedName>
        <fullName evidence="1">Uncharacterized protein</fullName>
    </submittedName>
</protein>
<comment type="caution">
    <text evidence="1">The sequence shown here is derived from an EMBL/GenBank/DDBJ whole genome shotgun (WGS) entry which is preliminary data.</text>
</comment>
<proteinExistence type="predicted"/>
<evidence type="ECO:0000313" key="2">
    <source>
        <dbReference type="Proteomes" id="UP000540929"/>
    </source>
</evidence>
<sequence length="42" mass="4761">MEGLPQSKVSKRKRLKPLTIKRVPRTVTVVAHLESVSSHIPR</sequence>
<organism evidence="1 2">
    <name type="scientific">Paraburkholderia bryophila</name>
    <dbReference type="NCBI Taxonomy" id="420952"/>
    <lineage>
        <taxon>Bacteria</taxon>
        <taxon>Pseudomonadati</taxon>
        <taxon>Pseudomonadota</taxon>
        <taxon>Betaproteobacteria</taxon>
        <taxon>Burkholderiales</taxon>
        <taxon>Burkholderiaceae</taxon>
        <taxon>Paraburkholderia</taxon>
    </lineage>
</organism>
<dbReference type="EMBL" id="JACCAS010000001">
    <property type="protein sequence ID" value="NYH22804.1"/>
    <property type="molecule type" value="Genomic_DNA"/>
</dbReference>
<accession>A0A7Z0B695</accession>
<dbReference type="Proteomes" id="UP000540929">
    <property type="component" value="Unassembled WGS sequence"/>
</dbReference>
<dbReference type="AlphaFoldDB" id="A0A7Z0B695"/>